<dbReference type="AlphaFoldDB" id="A0A1I7MZW4"/>
<dbReference type="Proteomes" id="UP000199074">
    <property type="component" value="Unassembled WGS sequence"/>
</dbReference>
<dbReference type="PANTHER" id="PTHR38593:SF1">
    <property type="entry name" value="BLR2558 PROTEIN"/>
    <property type="match status" value="1"/>
</dbReference>
<keyword evidence="1" id="KW-0732">Signal</keyword>
<proteinExistence type="predicted"/>
<dbReference type="Gene3D" id="1.20.1260.10">
    <property type="match status" value="1"/>
</dbReference>
<feature type="domain" description="DUF4142" evidence="2">
    <location>
        <begin position="44"/>
        <end position="181"/>
    </location>
</feature>
<dbReference type="OrthoDB" id="9101320at2"/>
<organism evidence="3 4">
    <name type="scientific">Devosia crocina</name>
    <dbReference type="NCBI Taxonomy" id="429728"/>
    <lineage>
        <taxon>Bacteria</taxon>
        <taxon>Pseudomonadati</taxon>
        <taxon>Pseudomonadota</taxon>
        <taxon>Alphaproteobacteria</taxon>
        <taxon>Hyphomicrobiales</taxon>
        <taxon>Devosiaceae</taxon>
        <taxon>Devosia</taxon>
    </lineage>
</organism>
<dbReference type="InterPro" id="IPR025419">
    <property type="entry name" value="DUF4142"/>
</dbReference>
<evidence type="ECO:0000256" key="1">
    <source>
        <dbReference type="SAM" id="SignalP"/>
    </source>
</evidence>
<keyword evidence="4" id="KW-1185">Reference proteome</keyword>
<evidence type="ECO:0000313" key="3">
    <source>
        <dbReference type="EMBL" id="SFV27943.1"/>
    </source>
</evidence>
<feature type="chain" id="PRO_5011562031" evidence="1">
    <location>
        <begin position="26"/>
        <end position="187"/>
    </location>
</feature>
<feature type="signal peptide" evidence="1">
    <location>
        <begin position="1"/>
        <end position="25"/>
    </location>
</feature>
<reference evidence="3 4" key="1">
    <citation type="submission" date="2016-10" db="EMBL/GenBank/DDBJ databases">
        <authorList>
            <person name="de Groot N.N."/>
        </authorList>
    </citation>
    <scope>NUCLEOTIDE SEQUENCE [LARGE SCALE GENOMIC DNA]</scope>
    <source>
        <strain evidence="3 4">IPL20</strain>
    </source>
</reference>
<gene>
    <name evidence="3" type="ORF">SAMN05216456_0399</name>
</gene>
<dbReference type="STRING" id="429728.SAMN05216456_0399"/>
<dbReference type="InterPro" id="IPR012347">
    <property type="entry name" value="Ferritin-like"/>
</dbReference>
<name>A0A1I7MZW4_9HYPH</name>
<dbReference type="RefSeq" id="WP_092420213.1">
    <property type="nucleotide sequence ID" value="NZ_FPCK01000001.1"/>
</dbReference>
<dbReference type="EMBL" id="FPCK01000001">
    <property type="protein sequence ID" value="SFV27943.1"/>
    <property type="molecule type" value="Genomic_DNA"/>
</dbReference>
<evidence type="ECO:0000259" key="2">
    <source>
        <dbReference type="Pfam" id="PF13628"/>
    </source>
</evidence>
<protein>
    <submittedName>
        <fullName evidence="3">Putative membrane protein</fullName>
    </submittedName>
</protein>
<dbReference type="Pfam" id="PF13628">
    <property type="entry name" value="DUF4142"/>
    <property type="match status" value="1"/>
</dbReference>
<evidence type="ECO:0000313" key="4">
    <source>
        <dbReference type="Proteomes" id="UP000199074"/>
    </source>
</evidence>
<sequence>MTKTRYGLALGAALMLATLPTIGFAQTVESTPPGDASPMFVVDTPHFLAQVQSANQFEIQSSELALEKDQDEDIAELAQMIIADHTAAGEKLEQRLAEAGIENTDASAELAPKHAKMLSQLEAADASDFRMLYLDMQNQAHMEAIALFRTYAGSGDNQVLVGFARETLPALETHAAHVKALVMADAE</sequence>
<dbReference type="PANTHER" id="PTHR38593">
    <property type="entry name" value="BLR2558 PROTEIN"/>
    <property type="match status" value="1"/>
</dbReference>
<accession>A0A1I7MZW4</accession>